<feature type="transmembrane region" description="Helical" evidence="4">
    <location>
        <begin position="186"/>
        <end position="206"/>
    </location>
</feature>
<feature type="transmembrane region" description="Helical" evidence="4">
    <location>
        <begin position="68"/>
        <end position="88"/>
    </location>
</feature>
<name>A0A2S7II40_9BACT</name>
<keyword evidence="4" id="KW-0472">Membrane</keyword>
<dbReference type="SUPFAM" id="SSF46689">
    <property type="entry name" value="Homeodomain-like"/>
    <property type="match status" value="1"/>
</dbReference>
<keyword evidence="1" id="KW-0805">Transcription regulation</keyword>
<sequence length="384" mass="43769">MTISPLDLLVMLGSLQGFILAMVLAYTNAGSRLANQLLAGLLGLMALASLGVSIPMTHRWVGLLLDFVPFYNLMLIGPLLFFYVKAVLDPAFRLGKSEWRQFAWVVLDWGAKLMGWIFLAGLCSGLFQREQGPAWGHLMNQYETYADWPRWCSVSFYLFLSRQSLNQHALQQSGTEPGTIRWLQKVLNFFLVFQGVWLLHLLSTLLPSMRSAVLDQFGWYPIYLPLAILIYYLGLTGYVRTRRPFASMVRKPSSTSMGEEMAQLISNDLIKAMREDKLYLDPELTLQKVSQHTNQPAKAISFVLNQHQQKSFNAFVNEYRIEAFKQHLSQGSFQQLTLTGLAFECGFNSQSTFQRTFKQLTGLSPKEYQKLQCTEKESNAQIQI</sequence>
<feature type="transmembrane region" description="Helical" evidence="4">
    <location>
        <begin position="6"/>
        <end position="25"/>
    </location>
</feature>
<keyword evidence="7" id="KW-1185">Reference proteome</keyword>
<dbReference type="InterPro" id="IPR009057">
    <property type="entry name" value="Homeodomain-like_sf"/>
</dbReference>
<keyword evidence="3" id="KW-0804">Transcription</keyword>
<evidence type="ECO:0000313" key="6">
    <source>
        <dbReference type="EMBL" id="PQA55654.1"/>
    </source>
</evidence>
<dbReference type="Gene3D" id="1.10.10.60">
    <property type="entry name" value="Homeodomain-like"/>
    <property type="match status" value="1"/>
</dbReference>
<dbReference type="Pfam" id="PF12833">
    <property type="entry name" value="HTH_18"/>
    <property type="match status" value="1"/>
</dbReference>
<dbReference type="PRINTS" id="PR00032">
    <property type="entry name" value="HTHARAC"/>
</dbReference>
<dbReference type="SMART" id="SM00342">
    <property type="entry name" value="HTH_ARAC"/>
    <property type="match status" value="1"/>
</dbReference>
<feature type="transmembrane region" description="Helical" evidence="4">
    <location>
        <begin position="109"/>
        <end position="128"/>
    </location>
</feature>
<dbReference type="GO" id="GO:0043565">
    <property type="term" value="F:sequence-specific DNA binding"/>
    <property type="evidence" value="ECO:0007669"/>
    <property type="project" value="InterPro"/>
</dbReference>
<dbReference type="Proteomes" id="UP000239590">
    <property type="component" value="Unassembled WGS sequence"/>
</dbReference>
<keyword evidence="4" id="KW-0812">Transmembrane</keyword>
<feature type="transmembrane region" description="Helical" evidence="4">
    <location>
        <begin position="218"/>
        <end position="239"/>
    </location>
</feature>
<evidence type="ECO:0000313" key="7">
    <source>
        <dbReference type="Proteomes" id="UP000239590"/>
    </source>
</evidence>
<organism evidence="6 7">
    <name type="scientific">Siphonobacter curvatus</name>
    <dbReference type="NCBI Taxonomy" id="2094562"/>
    <lineage>
        <taxon>Bacteria</taxon>
        <taxon>Pseudomonadati</taxon>
        <taxon>Bacteroidota</taxon>
        <taxon>Cytophagia</taxon>
        <taxon>Cytophagales</taxon>
        <taxon>Cytophagaceae</taxon>
        <taxon>Siphonobacter</taxon>
    </lineage>
</organism>
<evidence type="ECO:0000259" key="5">
    <source>
        <dbReference type="PROSITE" id="PS01124"/>
    </source>
</evidence>
<dbReference type="PROSITE" id="PS01124">
    <property type="entry name" value="HTH_ARAC_FAMILY_2"/>
    <property type="match status" value="1"/>
</dbReference>
<feature type="transmembrane region" description="Helical" evidence="4">
    <location>
        <begin position="37"/>
        <end position="56"/>
    </location>
</feature>
<dbReference type="AlphaFoldDB" id="A0A2S7II40"/>
<keyword evidence="4" id="KW-1133">Transmembrane helix</keyword>
<evidence type="ECO:0000256" key="4">
    <source>
        <dbReference type="SAM" id="Phobius"/>
    </source>
</evidence>
<dbReference type="GO" id="GO:0003700">
    <property type="term" value="F:DNA-binding transcription factor activity"/>
    <property type="evidence" value="ECO:0007669"/>
    <property type="project" value="InterPro"/>
</dbReference>
<dbReference type="OrthoDB" id="5492415at2"/>
<protein>
    <submittedName>
        <fullName evidence="6">AraC family transcriptional regulator</fullName>
    </submittedName>
</protein>
<dbReference type="EMBL" id="PTRA01000004">
    <property type="protein sequence ID" value="PQA55654.1"/>
    <property type="molecule type" value="Genomic_DNA"/>
</dbReference>
<dbReference type="RefSeq" id="WP_104715114.1">
    <property type="nucleotide sequence ID" value="NZ_PTRA01000004.1"/>
</dbReference>
<dbReference type="PANTHER" id="PTHR43280">
    <property type="entry name" value="ARAC-FAMILY TRANSCRIPTIONAL REGULATOR"/>
    <property type="match status" value="1"/>
</dbReference>
<dbReference type="InterPro" id="IPR018060">
    <property type="entry name" value="HTH_AraC"/>
</dbReference>
<gene>
    <name evidence="6" type="ORF">C5O19_19785</name>
</gene>
<dbReference type="InterPro" id="IPR020449">
    <property type="entry name" value="Tscrpt_reg_AraC-type_HTH"/>
</dbReference>
<evidence type="ECO:0000256" key="2">
    <source>
        <dbReference type="ARBA" id="ARBA00023125"/>
    </source>
</evidence>
<keyword evidence="2" id="KW-0238">DNA-binding</keyword>
<accession>A0A2S7II40</accession>
<feature type="domain" description="HTH araC/xylS-type" evidence="5">
    <location>
        <begin position="259"/>
        <end position="371"/>
    </location>
</feature>
<proteinExistence type="predicted"/>
<comment type="caution">
    <text evidence="6">The sequence shown here is derived from an EMBL/GenBank/DDBJ whole genome shotgun (WGS) entry which is preliminary data.</text>
</comment>
<reference evidence="7" key="1">
    <citation type="submission" date="2018-02" db="EMBL/GenBank/DDBJ databases">
        <title>Genome sequencing of Solimonas sp. HR-BB.</title>
        <authorList>
            <person name="Lee Y."/>
            <person name="Jeon C.O."/>
        </authorList>
    </citation>
    <scope>NUCLEOTIDE SEQUENCE [LARGE SCALE GENOMIC DNA]</scope>
    <source>
        <strain evidence="7">HR-U</strain>
    </source>
</reference>
<evidence type="ECO:0000256" key="3">
    <source>
        <dbReference type="ARBA" id="ARBA00023163"/>
    </source>
</evidence>
<dbReference type="PANTHER" id="PTHR43280:SF29">
    <property type="entry name" value="ARAC-FAMILY TRANSCRIPTIONAL REGULATOR"/>
    <property type="match status" value="1"/>
</dbReference>
<evidence type="ECO:0000256" key="1">
    <source>
        <dbReference type="ARBA" id="ARBA00023015"/>
    </source>
</evidence>